<keyword evidence="1 4" id="KW-0808">Transferase</keyword>
<reference evidence="5" key="1">
    <citation type="submission" date="2016-10" db="EMBL/GenBank/DDBJ databases">
        <authorList>
            <person name="Varghese N."/>
            <person name="Submissions S."/>
        </authorList>
    </citation>
    <scope>NUCLEOTIDE SEQUENCE [LARGE SCALE GENOMIC DNA]</scope>
    <source>
        <strain evidence="5">CGMCC 1.3704</strain>
    </source>
</reference>
<dbReference type="RefSeq" id="WP_075036442.1">
    <property type="nucleotide sequence ID" value="NZ_FOSB01000005.1"/>
</dbReference>
<evidence type="ECO:0000313" key="4">
    <source>
        <dbReference type="EMBL" id="SFJ90542.1"/>
    </source>
</evidence>
<dbReference type="InterPro" id="IPR002123">
    <property type="entry name" value="Plipid/glycerol_acylTrfase"/>
</dbReference>
<dbReference type="OrthoDB" id="152799at2"/>
<dbReference type="Proteomes" id="UP000183557">
    <property type="component" value="Unassembled WGS sequence"/>
</dbReference>
<gene>
    <name evidence="4" type="ORF">SAMN04487936_105148</name>
</gene>
<evidence type="ECO:0000313" key="5">
    <source>
        <dbReference type="Proteomes" id="UP000183557"/>
    </source>
</evidence>
<dbReference type="Pfam" id="PF01553">
    <property type="entry name" value="Acyltransferase"/>
    <property type="match status" value="1"/>
</dbReference>
<keyword evidence="2 4" id="KW-0012">Acyltransferase</keyword>
<protein>
    <submittedName>
        <fullName evidence="4">1-acyl-sn-glycerol-3-phosphate acyltransferase</fullName>
    </submittedName>
</protein>
<dbReference type="EMBL" id="FOSB01000005">
    <property type="protein sequence ID" value="SFJ90542.1"/>
    <property type="molecule type" value="Genomic_DNA"/>
</dbReference>
<dbReference type="GO" id="GO:0005886">
    <property type="term" value="C:plasma membrane"/>
    <property type="evidence" value="ECO:0007669"/>
    <property type="project" value="TreeGrafter"/>
</dbReference>
<evidence type="ECO:0000256" key="1">
    <source>
        <dbReference type="ARBA" id="ARBA00022679"/>
    </source>
</evidence>
<dbReference type="SUPFAM" id="SSF69593">
    <property type="entry name" value="Glycerol-3-phosphate (1)-acyltransferase"/>
    <property type="match status" value="1"/>
</dbReference>
<dbReference type="GO" id="GO:0003841">
    <property type="term" value="F:1-acylglycerol-3-phosphate O-acyltransferase activity"/>
    <property type="evidence" value="ECO:0007669"/>
    <property type="project" value="TreeGrafter"/>
</dbReference>
<sequence>MFRPAHKRLWLQWGFTRFNRMFLHYHFQNILVDAPENPPNKKTLFLINHSTWWDPLLVFHLNDQIIRSDGYGMMQEDGLRRFPFFRSIGAYSVNSDNHRHLIESLRYSMDLLQASKTVWIFPQGAEQPLEKRPLEFFSGIAYLAQKCPDTNVVPISLYYALEHTKKPNAYITIGEPLDKERYRNLDRKSMTEHFEKKAEQQLDILRERVIHEDYEVFKKI</sequence>
<proteinExistence type="predicted"/>
<feature type="domain" description="Phospholipid/glycerol acyltransferase" evidence="3">
    <location>
        <begin position="43"/>
        <end position="160"/>
    </location>
</feature>
<dbReference type="PANTHER" id="PTHR10434:SF11">
    <property type="entry name" value="1-ACYL-SN-GLYCEROL-3-PHOSPHATE ACYLTRANSFERASE"/>
    <property type="match status" value="1"/>
</dbReference>
<dbReference type="GO" id="GO:0006654">
    <property type="term" value="P:phosphatidic acid biosynthetic process"/>
    <property type="evidence" value="ECO:0007669"/>
    <property type="project" value="TreeGrafter"/>
</dbReference>
<name>A0A1I3V5W5_HALDA</name>
<dbReference type="AlphaFoldDB" id="A0A1I3V5W5"/>
<dbReference type="CDD" id="cd06551">
    <property type="entry name" value="LPLAT"/>
    <property type="match status" value="1"/>
</dbReference>
<dbReference type="SMART" id="SM00563">
    <property type="entry name" value="PlsC"/>
    <property type="match status" value="1"/>
</dbReference>
<dbReference type="PANTHER" id="PTHR10434">
    <property type="entry name" value="1-ACYL-SN-GLYCEROL-3-PHOSPHATE ACYLTRANSFERASE"/>
    <property type="match status" value="1"/>
</dbReference>
<organism evidence="4 5">
    <name type="scientific">Halobacillus dabanensis</name>
    <dbReference type="NCBI Taxonomy" id="240302"/>
    <lineage>
        <taxon>Bacteria</taxon>
        <taxon>Bacillati</taxon>
        <taxon>Bacillota</taxon>
        <taxon>Bacilli</taxon>
        <taxon>Bacillales</taxon>
        <taxon>Bacillaceae</taxon>
        <taxon>Halobacillus</taxon>
    </lineage>
</organism>
<evidence type="ECO:0000256" key="2">
    <source>
        <dbReference type="ARBA" id="ARBA00023315"/>
    </source>
</evidence>
<accession>A0A1I3V5W5</accession>
<keyword evidence="5" id="KW-1185">Reference proteome</keyword>
<evidence type="ECO:0000259" key="3">
    <source>
        <dbReference type="SMART" id="SM00563"/>
    </source>
</evidence>